<feature type="compositionally biased region" description="Low complexity" evidence="2">
    <location>
        <begin position="281"/>
        <end position="293"/>
    </location>
</feature>
<protein>
    <submittedName>
        <fullName evidence="3">Uncharacterized protein</fullName>
    </submittedName>
</protein>
<dbReference type="InterPro" id="IPR027267">
    <property type="entry name" value="AH/BAR_dom_sf"/>
</dbReference>
<dbReference type="Gene3D" id="1.20.1270.60">
    <property type="entry name" value="Arfaptin homology (AH) domain/BAR domain"/>
    <property type="match status" value="1"/>
</dbReference>
<evidence type="ECO:0000313" key="4">
    <source>
        <dbReference type="Proteomes" id="UP001634394"/>
    </source>
</evidence>
<keyword evidence="4" id="KW-1185">Reference proteome</keyword>
<dbReference type="Proteomes" id="UP001634394">
    <property type="component" value="Unassembled WGS sequence"/>
</dbReference>
<evidence type="ECO:0000256" key="1">
    <source>
        <dbReference type="SAM" id="Coils"/>
    </source>
</evidence>
<name>A0ABD3U1U3_SINWO</name>
<sequence>MKRATRAIRRSSIRLMSPGGHGNLNILISDIRDVKNAAKVQSNAQKIASEDLLNWAAGQENIAIQDVVGQISELHLLWTEVQKEFIGHLKEYKHTYEMILEGERDIDRAKQNLNVCEQKEGKIRRELRKSARKSNPADIRVLEAKLSQAERTKEIAQLEVADKIRENEAVKLIRLKEGLLKLSDAYMDLGKKSCVVFESQREIALQLPDVHSKELEEVKYAGAAACRNIVQQVRVKLRKCRRSTDISTTNSFSELPPPYSPGMRTSDSSHIFHSSHDVHNSSLQQQTPSQQQQKPNEDSDDDLVGAVGGASIR</sequence>
<proteinExistence type="predicted"/>
<organism evidence="3 4">
    <name type="scientific">Sinanodonta woodiana</name>
    <name type="common">Chinese pond mussel</name>
    <name type="synonym">Anodonta woodiana</name>
    <dbReference type="NCBI Taxonomy" id="1069815"/>
    <lineage>
        <taxon>Eukaryota</taxon>
        <taxon>Metazoa</taxon>
        <taxon>Spiralia</taxon>
        <taxon>Lophotrochozoa</taxon>
        <taxon>Mollusca</taxon>
        <taxon>Bivalvia</taxon>
        <taxon>Autobranchia</taxon>
        <taxon>Heteroconchia</taxon>
        <taxon>Palaeoheterodonta</taxon>
        <taxon>Unionida</taxon>
        <taxon>Unionoidea</taxon>
        <taxon>Unionidae</taxon>
        <taxon>Unioninae</taxon>
        <taxon>Sinanodonta</taxon>
    </lineage>
</organism>
<gene>
    <name evidence="3" type="ORF">ACJMK2_020582</name>
</gene>
<dbReference type="EMBL" id="JBJQND010000017">
    <property type="protein sequence ID" value="KAL3842588.1"/>
    <property type="molecule type" value="Genomic_DNA"/>
</dbReference>
<evidence type="ECO:0000256" key="2">
    <source>
        <dbReference type="SAM" id="MobiDB-lite"/>
    </source>
</evidence>
<feature type="coiled-coil region" evidence="1">
    <location>
        <begin position="99"/>
        <end position="166"/>
    </location>
</feature>
<reference evidence="3 4" key="1">
    <citation type="submission" date="2024-11" db="EMBL/GenBank/DDBJ databases">
        <title>Chromosome-level genome assembly of the freshwater bivalve Anodonta woodiana.</title>
        <authorList>
            <person name="Chen X."/>
        </authorList>
    </citation>
    <scope>NUCLEOTIDE SEQUENCE [LARGE SCALE GENOMIC DNA]</scope>
    <source>
        <strain evidence="3">MN2024</strain>
        <tissue evidence="3">Gills</tissue>
    </source>
</reference>
<keyword evidence="1" id="KW-0175">Coiled coil</keyword>
<feature type="region of interest" description="Disordered" evidence="2">
    <location>
        <begin position="246"/>
        <end position="313"/>
    </location>
</feature>
<dbReference type="AlphaFoldDB" id="A0ABD3U1U3"/>
<accession>A0ABD3U1U3</accession>
<comment type="caution">
    <text evidence="3">The sequence shown here is derived from an EMBL/GenBank/DDBJ whole genome shotgun (WGS) entry which is preliminary data.</text>
</comment>
<evidence type="ECO:0000313" key="3">
    <source>
        <dbReference type="EMBL" id="KAL3842588.1"/>
    </source>
</evidence>